<dbReference type="STRING" id="1129374.AJE_01319"/>
<evidence type="ECO:0000256" key="1">
    <source>
        <dbReference type="SAM" id="SignalP"/>
    </source>
</evidence>
<dbReference type="Pfam" id="PF16266">
    <property type="entry name" value="DUF4919"/>
    <property type="match status" value="1"/>
</dbReference>
<sequence>MVFRIGILTALMILLSGCAQPLQSKQGAAAAMSAAPPMTAAPLMSATQRAQQDAADQHYQLLLSEVQQAPEPRRLASLRQAYTKTSAYRPYSMVERALSSLMFEAIAKKDWQQCLSHTTKLLAEQFISLNGHYGAMVCQFESGNTEQGEYHQEVLDGLMAAIWQSGDGKTPETAFFCTSTTELYTFINLHGFNAKAQALVWHQEQPFDLMTIVNPRDEHEFNWYFNISAQMARGIVE</sequence>
<keyword evidence="3" id="KW-1185">Reference proteome</keyword>
<dbReference type="AlphaFoldDB" id="H3ZAC5"/>
<organism evidence="2 3">
    <name type="scientific">Alishewanella jeotgali KCTC 22429</name>
    <dbReference type="NCBI Taxonomy" id="1129374"/>
    <lineage>
        <taxon>Bacteria</taxon>
        <taxon>Pseudomonadati</taxon>
        <taxon>Pseudomonadota</taxon>
        <taxon>Gammaproteobacteria</taxon>
        <taxon>Alteromonadales</taxon>
        <taxon>Alteromonadaceae</taxon>
        <taxon>Alishewanella</taxon>
    </lineage>
</organism>
<feature type="signal peptide" evidence="1">
    <location>
        <begin position="1"/>
        <end position="21"/>
    </location>
</feature>
<evidence type="ECO:0008006" key="4">
    <source>
        <dbReference type="Google" id="ProtNLM"/>
    </source>
</evidence>
<dbReference type="PATRIC" id="fig|1129374.4.peg.266"/>
<comment type="caution">
    <text evidence="2">The sequence shown here is derived from an EMBL/GenBank/DDBJ whole genome shotgun (WGS) entry which is preliminary data.</text>
</comment>
<evidence type="ECO:0000313" key="2">
    <source>
        <dbReference type="EMBL" id="EHR42479.1"/>
    </source>
</evidence>
<dbReference type="Proteomes" id="UP000012046">
    <property type="component" value="Unassembled WGS sequence"/>
</dbReference>
<accession>H3ZAC5</accession>
<reference evidence="2 3" key="1">
    <citation type="journal article" date="2012" name="J. Bacteriol.">
        <title>Genome Sequence of Extracellular-Protease-Producing Alishewanella jeotgali Isolated from Traditional Korean Fermented Seafood.</title>
        <authorList>
            <person name="Jung J."/>
            <person name="Chun J."/>
            <person name="Park W."/>
        </authorList>
    </citation>
    <scope>NUCLEOTIDE SEQUENCE [LARGE SCALE GENOMIC DNA]</scope>
    <source>
        <strain evidence="2 3">KCTC 22429</strain>
    </source>
</reference>
<dbReference type="PROSITE" id="PS51257">
    <property type="entry name" value="PROKAR_LIPOPROTEIN"/>
    <property type="match status" value="1"/>
</dbReference>
<dbReference type="eggNOG" id="ENOG5032U5K">
    <property type="taxonomic scope" value="Bacteria"/>
</dbReference>
<name>H3ZAC5_9ALTE</name>
<proteinExistence type="predicted"/>
<evidence type="ECO:0000313" key="3">
    <source>
        <dbReference type="Proteomes" id="UP000012046"/>
    </source>
</evidence>
<dbReference type="InterPro" id="IPR032578">
    <property type="entry name" value="DUF4919"/>
</dbReference>
<dbReference type="EMBL" id="AHTH01000004">
    <property type="protein sequence ID" value="EHR42479.1"/>
    <property type="molecule type" value="Genomic_DNA"/>
</dbReference>
<keyword evidence="1" id="KW-0732">Signal</keyword>
<protein>
    <recommendedName>
        <fullName evidence="4">Lipoprotein</fullName>
    </recommendedName>
</protein>
<feature type="chain" id="PRO_5003591603" description="Lipoprotein" evidence="1">
    <location>
        <begin position="22"/>
        <end position="237"/>
    </location>
</feature>
<gene>
    <name evidence="2" type="ORF">AJE_01319</name>
</gene>